<reference evidence="2" key="1">
    <citation type="submission" date="2021-02" db="EMBL/GenBank/DDBJ databases">
        <authorList>
            <person name="Dougan E. K."/>
            <person name="Rhodes N."/>
            <person name="Thang M."/>
            <person name="Chan C."/>
        </authorList>
    </citation>
    <scope>NUCLEOTIDE SEQUENCE</scope>
</reference>
<feature type="chain" id="PRO_5032695644" evidence="1">
    <location>
        <begin position="17"/>
        <end position="242"/>
    </location>
</feature>
<keyword evidence="1" id="KW-0732">Signal</keyword>
<evidence type="ECO:0000313" key="2">
    <source>
        <dbReference type="EMBL" id="CAE6947366.1"/>
    </source>
</evidence>
<protein>
    <submittedName>
        <fullName evidence="2">Uncharacterized protein</fullName>
    </submittedName>
</protein>
<accession>A0A812HDM9</accession>
<evidence type="ECO:0000313" key="3">
    <source>
        <dbReference type="Proteomes" id="UP000604046"/>
    </source>
</evidence>
<feature type="signal peptide" evidence="1">
    <location>
        <begin position="1"/>
        <end position="16"/>
    </location>
</feature>
<proteinExistence type="predicted"/>
<name>A0A812HDM9_9DINO</name>
<dbReference type="Proteomes" id="UP000604046">
    <property type="component" value="Unassembled WGS sequence"/>
</dbReference>
<dbReference type="OrthoDB" id="434505at2759"/>
<sequence>MARCNALVAALTVAAAASEYQFLITERFSSSDCSTGKTYSDIGTPVGVCHPSNAEYLKVEIIGSEAIHRYYNESDCSGTVLRNETLDTACIQSGATWVSRRVAMHDGFDTVQWADKNCSSTSTQSGDPQALGICAIPTPSMSMMWVCNATRNGVQMNSYASGNCTGSWDVLSFIPATTDLCQEEQCGSTAMSDCFSTTTTSTSASDATTTSVSSSASLPCISQILAVASSSAYLVSIAHGHL</sequence>
<comment type="caution">
    <text evidence="2">The sequence shown here is derived from an EMBL/GenBank/DDBJ whole genome shotgun (WGS) entry which is preliminary data.</text>
</comment>
<evidence type="ECO:0000256" key="1">
    <source>
        <dbReference type="SAM" id="SignalP"/>
    </source>
</evidence>
<keyword evidence="3" id="KW-1185">Reference proteome</keyword>
<organism evidence="2 3">
    <name type="scientific">Symbiodinium natans</name>
    <dbReference type="NCBI Taxonomy" id="878477"/>
    <lineage>
        <taxon>Eukaryota</taxon>
        <taxon>Sar</taxon>
        <taxon>Alveolata</taxon>
        <taxon>Dinophyceae</taxon>
        <taxon>Suessiales</taxon>
        <taxon>Symbiodiniaceae</taxon>
        <taxon>Symbiodinium</taxon>
    </lineage>
</organism>
<dbReference type="EMBL" id="CAJNDS010000080">
    <property type="protein sequence ID" value="CAE6947366.1"/>
    <property type="molecule type" value="Genomic_DNA"/>
</dbReference>
<gene>
    <name evidence="2" type="ORF">SNAT2548_LOCUS1444</name>
</gene>
<dbReference type="AlphaFoldDB" id="A0A812HDM9"/>